<evidence type="ECO:0000256" key="1">
    <source>
        <dbReference type="ARBA" id="ARBA00022630"/>
    </source>
</evidence>
<dbReference type="GO" id="GO:0003958">
    <property type="term" value="F:NADPH-hemoprotein reductase activity"/>
    <property type="evidence" value="ECO:0007669"/>
    <property type="project" value="UniProtKB-EC"/>
</dbReference>
<evidence type="ECO:0000259" key="6">
    <source>
        <dbReference type="PROSITE" id="PS51384"/>
    </source>
</evidence>
<evidence type="ECO:0000256" key="4">
    <source>
        <dbReference type="ARBA" id="ARBA00023797"/>
    </source>
</evidence>
<reference evidence="7 8" key="2">
    <citation type="submission" date="2018-04" db="EMBL/GenBank/DDBJ databases">
        <title>Thauera lacus sp. nov., isolated from an saline lake in Inner Mongolia, China.</title>
        <authorList>
            <person name="Liang Q.-Y."/>
        </authorList>
    </citation>
    <scope>NUCLEOTIDE SEQUENCE [LARGE SCALE GENOMIC DNA]</scope>
    <source>
        <strain evidence="7 8">D20</strain>
    </source>
</reference>
<name>A0A2T4IJD0_9RHOO</name>
<dbReference type="InterPro" id="IPR001433">
    <property type="entry name" value="OxRdtase_FAD/NAD-bd"/>
</dbReference>
<dbReference type="InterPro" id="IPR017938">
    <property type="entry name" value="Riboflavin_synthase-like_b-brl"/>
</dbReference>
<keyword evidence="3" id="KW-0813">Transport</keyword>
<feature type="domain" description="Flavodoxin-like" evidence="5">
    <location>
        <begin position="48"/>
        <end position="185"/>
    </location>
</feature>
<dbReference type="GO" id="GO:0005829">
    <property type="term" value="C:cytosol"/>
    <property type="evidence" value="ECO:0007669"/>
    <property type="project" value="TreeGrafter"/>
</dbReference>
<proteinExistence type="predicted"/>
<feature type="domain" description="FAD-binding FR-type" evidence="6">
    <location>
        <begin position="198"/>
        <end position="318"/>
    </location>
</feature>
<comment type="caution">
    <text evidence="7">The sequence shown here is derived from an EMBL/GenBank/DDBJ whole genome shotgun (WGS) entry which is preliminary data.</text>
</comment>
<keyword evidence="8" id="KW-1185">Reference proteome</keyword>
<dbReference type="InterPro" id="IPR029039">
    <property type="entry name" value="Flavoprotein-like_sf"/>
</dbReference>
<dbReference type="EMBL" id="PZKC01000002">
    <property type="protein sequence ID" value="PTD97846.1"/>
    <property type="molecule type" value="Genomic_DNA"/>
</dbReference>
<dbReference type="InterPro" id="IPR017927">
    <property type="entry name" value="FAD-bd_FR_type"/>
</dbReference>
<gene>
    <name evidence="7" type="ORF">C8261_03550</name>
</gene>
<dbReference type="RefSeq" id="WP_107492366.1">
    <property type="nucleotide sequence ID" value="NZ_PZKC01000002.1"/>
</dbReference>
<dbReference type="Proteomes" id="UP000241193">
    <property type="component" value="Unassembled WGS sequence"/>
</dbReference>
<keyword evidence="1" id="KW-0285">Flavoprotein</keyword>
<dbReference type="CDD" id="cd06200">
    <property type="entry name" value="SiR_like1"/>
    <property type="match status" value="1"/>
</dbReference>
<protein>
    <recommendedName>
        <fullName evidence="4">NADPH--hemoprotein reductase</fullName>
        <ecNumber evidence="4">1.6.2.4</ecNumber>
    </recommendedName>
</protein>
<dbReference type="PRINTS" id="PR00371">
    <property type="entry name" value="FPNCR"/>
</dbReference>
<dbReference type="OrthoDB" id="9816402at2"/>
<dbReference type="PANTHER" id="PTHR19384:SF17">
    <property type="entry name" value="NADPH--CYTOCHROME P450 REDUCTASE"/>
    <property type="match status" value="1"/>
</dbReference>
<sequence length="458" mass="48232">MMAVEWPRYAAAAAVLLGYAGLCVQVWRQARRRAGDAADASPAGAGAVLVAYASQTGFAHELAEEAGAALAAAGVAARVRALGGITAAELTAAREVLFIVSTCREGDAPDNAQSFVDGLMSATPALHGLRYGLLALGDRSYAHYCAFGRRLDAWLHACGAQAMFPRIEVDAADAQALAAWRHRLAEAAGIAEGIADSTAPAYWRLRSRRLLNPGSAGQPAWHVELEPVTGPQGDGAATTLPHWQAGDLLQIFPPGDDARPRLYSIASLPADGAIHLLVRAIRGADGTPGRMSGLLAGVAAQGTVFRARVRAHDNFRLGANATRPLILIGNGTGLAGLLAHLRQRARAGDGRNWLVFGERSAAHDAFHDEELAALEAADLLARCDRVYSRDTPAGEYVQHRLLRAADTVREWVAGGAAIYVCGNAVGMGPAVHETLCAVLGDAVVAQLARDGRYRRDIY</sequence>
<evidence type="ECO:0000313" key="8">
    <source>
        <dbReference type="Proteomes" id="UP000241193"/>
    </source>
</evidence>
<dbReference type="PROSITE" id="PS50902">
    <property type="entry name" value="FLAVODOXIN_LIKE"/>
    <property type="match status" value="1"/>
</dbReference>
<evidence type="ECO:0000259" key="5">
    <source>
        <dbReference type="PROSITE" id="PS50902"/>
    </source>
</evidence>
<dbReference type="SUPFAM" id="SSF63380">
    <property type="entry name" value="Riboflavin synthase domain-like"/>
    <property type="match status" value="1"/>
</dbReference>
<dbReference type="Pfam" id="PF00175">
    <property type="entry name" value="NAD_binding_1"/>
    <property type="match status" value="1"/>
</dbReference>
<evidence type="ECO:0000313" key="7">
    <source>
        <dbReference type="EMBL" id="PTD97846.1"/>
    </source>
</evidence>
<accession>A0A2T4IJD0</accession>
<keyword evidence="2" id="KW-0288">FMN</keyword>
<evidence type="ECO:0000256" key="2">
    <source>
        <dbReference type="ARBA" id="ARBA00022643"/>
    </source>
</evidence>
<dbReference type="SUPFAM" id="SSF52343">
    <property type="entry name" value="Ferredoxin reductase-like, C-terminal NADP-linked domain"/>
    <property type="match status" value="1"/>
</dbReference>
<dbReference type="Pfam" id="PF00258">
    <property type="entry name" value="Flavodoxin_1"/>
    <property type="match status" value="1"/>
</dbReference>
<dbReference type="PANTHER" id="PTHR19384">
    <property type="entry name" value="NITRIC OXIDE SYNTHASE-RELATED"/>
    <property type="match status" value="1"/>
</dbReference>
<dbReference type="PRINTS" id="PR00369">
    <property type="entry name" value="FLAVODOXIN"/>
</dbReference>
<dbReference type="GO" id="GO:0010181">
    <property type="term" value="F:FMN binding"/>
    <property type="evidence" value="ECO:0007669"/>
    <property type="project" value="InterPro"/>
</dbReference>
<dbReference type="AlphaFoldDB" id="A0A2T4IJD0"/>
<dbReference type="InterPro" id="IPR039261">
    <property type="entry name" value="FNR_nucleotide-bd"/>
</dbReference>
<dbReference type="Gene3D" id="3.40.50.80">
    <property type="entry name" value="Nucleotide-binding domain of ferredoxin-NADP reductase (FNR) module"/>
    <property type="match status" value="1"/>
</dbReference>
<evidence type="ECO:0000256" key="3">
    <source>
        <dbReference type="ARBA" id="ARBA00022982"/>
    </source>
</evidence>
<reference evidence="7 8" key="1">
    <citation type="submission" date="2018-03" db="EMBL/GenBank/DDBJ databases">
        <authorList>
            <person name="Keele B.F."/>
        </authorList>
    </citation>
    <scope>NUCLEOTIDE SEQUENCE [LARGE SCALE GENOMIC DNA]</scope>
    <source>
        <strain evidence="7 8">D20</strain>
    </source>
</reference>
<dbReference type="GO" id="GO:0050660">
    <property type="term" value="F:flavin adenine dinucleotide binding"/>
    <property type="evidence" value="ECO:0007669"/>
    <property type="project" value="TreeGrafter"/>
</dbReference>
<dbReference type="Gene3D" id="3.40.50.360">
    <property type="match status" value="1"/>
</dbReference>
<organism evidence="7 8">
    <name type="scientific">Pseudothauera lacus</name>
    <dbReference type="NCBI Taxonomy" id="2136175"/>
    <lineage>
        <taxon>Bacteria</taxon>
        <taxon>Pseudomonadati</taxon>
        <taxon>Pseudomonadota</taxon>
        <taxon>Betaproteobacteria</taxon>
        <taxon>Rhodocyclales</taxon>
        <taxon>Zoogloeaceae</taxon>
        <taxon>Pseudothauera</taxon>
    </lineage>
</organism>
<keyword evidence="3" id="KW-0249">Electron transport</keyword>
<dbReference type="InterPro" id="IPR001709">
    <property type="entry name" value="Flavoprot_Pyr_Nucl_cyt_Rdtase"/>
</dbReference>
<dbReference type="SUPFAM" id="SSF52218">
    <property type="entry name" value="Flavoproteins"/>
    <property type="match status" value="1"/>
</dbReference>
<dbReference type="InterPro" id="IPR008254">
    <property type="entry name" value="Flavodoxin/NO_synth"/>
</dbReference>
<dbReference type="EC" id="1.6.2.4" evidence="4"/>
<dbReference type="InterPro" id="IPR001094">
    <property type="entry name" value="Flavdoxin-like"/>
</dbReference>
<dbReference type="PROSITE" id="PS51384">
    <property type="entry name" value="FAD_FR"/>
    <property type="match status" value="1"/>
</dbReference>